<name>A0ABX3V1G9_9MYCO</name>
<evidence type="ECO:0000256" key="1">
    <source>
        <dbReference type="SAM" id="MobiDB-lite"/>
    </source>
</evidence>
<dbReference type="EMBL" id="LQOP01000029">
    <property type="protein sequence ID" value="ORV21675.1"/>
    <property type="molecule type" value="Genomic_DNA"/>
</dbReference>
<sequence>MRIEVLDKEGISRVRRELMDPILAPPTAWSAQCGPGAPGNNTLGEAVGEIAGAANHIENISAGPRAAGDHQLTPDLGAAAEKRDVGQ</sequence>
<evidence type="ECO:0000313" key="2">
    <source>
        <dbReference type="EMBL" id="ORV21675.1"/>
    </source>
</evidence>
<proteinExistence type="predicted"/>
<gene>
    <name evidence="2" type="ORF">AWB98_26845</name>
</gene>
<keyword evidence="3" id="KW-1185">Reference proteome</keyword>
<organism evidence="2 3">
    <name type="scientific">Mycolicibacterium conceptionense</name>
    <dbReference type="NCBI Taxonomy" id="451644"/>
    <lineage>
        <taxon>Bacteria</taxon>
        <taxon>Bacillati</taxon>
        <taxon>Actinomycetota</taxon>
        <taxon>Actinomycetes</taxon>
        <taxon>Mycobacteriales</taxon>
        <taxon>Mycobacteriaceae</taxon>
        <taxon>Mycolicibacterium</taxon>
    </lineage>
</organism>
<accession>A0ABX3V1G9</accession>
<comment type="caution">
    <text evidence="2">The sequence shown here is derived from an EMBL/GenBank/DDBJ whole genome shotgun (WGS) entry which is preliminary data.</text>
</comment>
<protein>
    <submittedName>
        <fullName evidence="2">Uncharacterized protein</fullName>
    </submittedName>
</protein>
<feature type="region of interest" description="Disordered" evidence="1">
    <location>
        <begin position="63"/>
        <end position="87"/>
    </location>
</feature>
<evidence type="ECO:0000313" key="3">
    <source>
        <dbReference type="Proteomes" id="UP000193811"/>
    </source>
</evidence>
<reference evidence="2 3" key="1">
    <citation type="submission" date="2016-01" db="EMBL/GenBank/DDBJ databases">
        <title>The new phylogeny of the genus Mycobacterium.</title>
        <authorList>
            <person name="Tarcisio F."/>
            <person name="Conor M."/>
            <person name="Antonella G."/>
            <person name="Elisabetta G."/>
            <person name="Giulia F.S."/>
            <person name="Sara T."/>
            <person name="Anna F."/>
            <person name="Clotilde B."/>
            <person name="Roberto B."/>
            <person name="Veronica D.S."/>
            <person name="Fabio R."/>
            <person name="Monica P."/>
            <person name="Olivier J."/>
            <person name="Enrico T."/>
            <person name="Nicola S."/>
        </authorList>
    </citation>
    <scope>NUCLEOTIDE SEQUENCE [LARGE SCALE GENOMIC DNA]</scope>
    <source>
        <strain evidence="2 3">CCUG 50187</strain>
    </source>
</reference>
<dbReference type="Proteomes" id="UP000193811">
    <property type="component" value="Unassembled WGS sequence"/>
</dbReference>